<feature type="chain" id="PRO_5015539495" evidence="4">
    <location>
        <begin position="22"/>
        <end position="272"/>
    </location>
</feature>
<keyword evidence="2 4" id="KW-0732">Signal</keyword>
<dbReference type="EMBL" id="PKPP01008995">
    <property type="protein sequence ID" value="PWA49299.1"/>
    <property type="molecule type" value="Genomic_DNA"/>
</dbReference>
<comment type="caution">
    <text evidence="7">The sequence shown here is derived from an EMBL/GenBank/DDBJ whole genome shotgun (WGS) entry which is preliminary data.</text>
</comment>
<proteinExistence type="inferred from homology"/>
<dbReference type="PROSITE" id="PS51892">
    <property type="entry name" value="SUBTILASE"/>
    <property type="match status" value="1"/>
</dbReference>
<protein>
    <submittedName>
        <fullName evidence="7">Uncharacterized protein</fullName>
    </submittedName>
</protein>
<dbReference type="Pfam" id="PF05922">
    <property type="entry name" value="Inhibitor_I9"/>
    <property type="match status" value="1"/>
</dbReference>
<evidence type="ECO:0000256" key="3">
    <source>
        <dbReference type="PROSITE-ProRule" id="PRU01240"/>
    </source>
</evidence>
<comment type="caution">
    <text evidence="3">Lacks conserved residue(s) required for the propagation of feature annotation.</text>
</comment>
<reference evidence="7 8" key="1">
    <citation type="journal article" date="2018" name="Mol. Plant">
        <title>The genome of Artemisia annua provides insight into the evolution of Asteraceae family and artemisinin biosynthesis.</title>
        <authorList>
            <person name="Shen Q."/>
            <person name="Zhang L."/>
            <person name="Liao Z."/>
            <person name="Wang S."/>
            <person name="Yan T."/>
            <person name="Shi P."/>
            <person name="Liu M."/>
            <person name="Fu X."/>
            <person name="Pan Q."/>
            <person name="Wang Y."/>
            <person name="Lv Z."/>
            <person name="Lu X."/>
            <person name="Zhang F."/>
            <person name="Jiang W."/>
            <person name="Ma Y."/>
            <person name="Chen M."/>
            <person name="Hao X."/>
            <person name="Li L."/>
            <person name="Tang Y."/>
            <person name="Lv G."/>
            <person name="Zhou Y."/>
            <person name="Sun X."/>
            <person name="Brodelius P.E."/>
            <person name="Rose J.K.C."/>
            <person name="Tang K."/>
        </authorList>
    </citation>
    <scope>NUCLEOTIDE SEQUENCE [LARGE SCALE GENOMIC DNA]</scope>
    <source>
        <strain evidence="8">cv. Huhao1</strain>
        <tissue evidence="7">Leaf</tissue>
    </source>
</reference>
<feature type="domain" description="Inhibitor I9" evidence="6">
    <location>
        <begin position="29"/>
        <end position="90"/>
    </location>
</feature>
<dbReference type="InterPro" id="IPR037045">
    <property type="entry name" value="S8pro/Inhibitor_I9_sf"/>
</dbReference>
<dbReference type="GO" id="GO:0004252">
    <property type="term" value="F:serine-type endopeptidase activity"/>
    <property type="evidence" value="ECO:0007669"/>
    <property type="project" value="InterPro"/>
</dbReference>
<evidence type="ECO:0000256" key="4">
    <source>
        <dbReference type="SAM" id="SignalP"/>
    </source>
</evidence>
<gene>
    <name evidence="7" type="ORF">CTI12_AA478510</name>
</gene>
<dbReference type="InterPro" id="IPR010259">
    <property type="entry name" value="S8pro/Inhibitor_I9"/>
</dbReference>
<evidence type="ECO:0000313" key="8">
    <source>
        <dbReference type="Proteomes" id="UP000245207"/>
    </source>
</evidence>
<sequence>MKMINLLICLIVSSFIAASSTIDHQRKAYNVYMGSLPEGEYSPTLHHSEIINQVIDSSFASRSLIRSYKRSFNRYAAYLSQEERAKMATSKTLQLQTTRSWDYMGFPSIVERRPYIESDIIVGVIDRGIWPESESFHDDGFGPVPKKWKGQCAGGINFTCNKKITGARIYIGVSARDLHGHGIHVASIAAGNEVSSANYYGLAQGVARGGVPSARIAAYKACKEFCSDIYLLAAFDYAIAHGVDIINISIAPDVPVEISYDPSNWVIGNFGS</sequence>
<evidence type="ECO:0000259" key="6">
    <source>
        <dbReference type="Pfam" id="PF05922"/>
    </source>
</evidence>
<dbReference type="SUPFAM" id="SSF52743">
    <property type="entry name" value="Subtilisin-like"/>
    <property type="match status" value="1"/>
</dbReference>
<dbReference type="Gene3D" id="3.30.70.80">
    <property type="entry name" value="Peptidase S8 propeptide/proteinase inhibitor I9"/>
    <property type="match status" value="1"/>
</dbReference>
<dbReference type="STRING" id="35608.A0A2U1LJX2"/>
<dbReference type="Pfam" id="PF00082">
    <property type="entry name" value="Peptidase_S8"/>
    <property type="match status" value="1"/>
</dbReference>
<evidence type="ECO:0000313" key="7">
    <source>
        <dbReference type="EMBL" id="PWA49299.1"/>
    </source>
</evidence>
<dbReference type="InterPro" id="IPR036852">
    <property type="entry name" value="Peptidase_S8/S53_dom_sf"/>
</dbReference>
<feature type="domain" description="Peptidase S8/S53" evidence="5">
    <location>
        <begin position="118"/>
        <end position="252"/>
    </location>
</feature>
<dbReference type="GO" id="GO:0006508">
    <property type="term" value="P:proteolysis"/>
    <property type="evidence" value="ECO:0007669"/>
    <property type="project" value="InterPro"/>
</dbReference>
<dbReference type="InterPro" id="IPR000209">
    <property type="entry name" value="Peptidase_S8/S53_dom"/>
</dbReference>
<organism evidence="7 8">
    <name type="scientific">Artemisia annua</name>
    <name type="common">Sweet wormwood</name>
    <dbReference type="NCBI Taxonomy" id="35608"/>
    <lineage>
        <taxon>Eukaryota</taxon>
        <taxon>Viridiplantae</taxon>
        <taxon>Streptophyta</taxon>
        <taxon>Embryophyta</taxon>
        <taxon>Tracheophyta</taxon>
        <taxon>Spermatophyta</taxon>
        <taxon>Magnoliopsida</taxon>
        <taxon>eudicotyledons</taxon>
        <taxon>Gunneridae</taxon>
        <taxon>Pentapetalae</taxon>
        <taxon>asterids</taxon>
        <taxon>campanulids</taxon>
        <taxon>Asterales</taxon>
        <taxon>Asteraceae</taxon>
        <taxon>Asteroideae</taxon>
        <taxon>Anthemideae</taxon>
        <taxon>Artemisiinae</taxon>
        <taxon>Artemisia</taxon>
    </lineage>
</organism>
<name>A0A2U1LJX2_ARTAN</name>
<accession>A0A2U1LJX2</accession>
<evidence type="ECO:0000256" key="1">
    <source>
        <dbReference type="ARBA" id="ARBA00011073"/>
    </source>
</evidence>
<comment type="similarity">
    <text evidence="1 3">Belongs to the peptidase S8 family.</text>
</comment>
<dbReference type="PANTHER" id="PTHR10795">
    <property type="entry name" value="PROPROTEIN CONVERTASE SUBTILISIN/KEXIN"/>
    <property type="match status" value="1"/>
</dbReference>
<evidence type="ECO:0000256" key="2">
    <source>
        <dbReference type="ARBA" id="ARBA00022729"/>
    </source>
</evidence>
<dbReference type="InterPro" id="IPR045051">
    <property type="entry name" value="SBT"/>
</dbReference>
<keyword evidence="8" id="KW-1185">Reference proteome</keyword>
<dbReference type="Gene3D" id="3.40.50.200">
    <property type="entry name" value="Peptidase S8/S53 domain"/>
    <property type="match status" value="1"/>
</dbReference>
<dbReference type="AlphaFoldDB" id="A0A2U1LJX2"/>
<dbReference type="Proteomes" id="UP000245207">
    <property type="component" value="Unassembled WGS sequence"/>
</dbReference>
<dbReference type="OrthoDB" id="4803627at2759"/>
<evidence type="ECO:0000259" key="5">
    <source>
        <dbReference type="Pfam" id="PF00082"/>
    </source>
</evidence>
<feature type="signal peptide" evidence="4">
    <location>
        <begin position="1"/>
        <end position="21"/>
    </location>
</feature>